<sequence>MFTDGVGSLKNASGTKVRQSLGAIGPPRDSAHQGTEVDFLAHAALVKLDKIGRDILGFHAGLLEPPPLTDKVQNAFQKLQFSGLQGPEVRLIISHVASVALPV</sequence>
<gene>
    <name evidence="2" type="ORF">NT26_2232</name>
</gene>
<reference evidence="2 3" key="1">
    <citation type="journal article" date="2013" name="Genome Biol. Evol.">
        <title>Life in an arsenic-containing gold mine: genome and physiology of the autotrophic arsenite-oxidizing bacterium rhizobium sp. NT-26.</title>
        <authorList>
            <person name="Andres J."/>
            <person name="Arsene-Ploetze F."/>
            <person name="Barbe V."/>
            <person name="Brochier-Armanet C."/>
            <person name="Cleiss-Arnold J."/>
            <person name="Coppee J.Y."/>
            <person name="Dillies M.A."/>
            <person name="Geist"/>
            <person name="L"/>
            <person name="Joublin A."/>
            <person name="Koechler S."/>
            <person name="Lassalle F."/>
            <person name="Marchal M."/>
            <person name="Medigue C."/>
            <person name="Muller D."/>
            <person name="Nesme X."/>
            <person name="Plewniak F."/>
            <person name="Proux C."/>
            <person name="Ramirez-Bahena M.H."/>
            <person name="Schenowitz C."/>
            <person name="Sismeiro O."/>
            <person name="Vallenet D."/>
            <person name="Santini J.M."/>
            <person name="Bertin P.N."/>
        </authorList>
    </citation>
    <scope>NUCLEOTIDE SEQUENCE [LARGE SCALE GENOMIC DNA]</scope>
    <source>
        <strain evidence="2 3">NT-26</strain>
    </source>
</reference>
<organism evidence="2 3">
    <name type="scientific">Pseudorhizobium banfieldiae</name>
    <dbReference type="NCBI Taxonomy" id="1125847"/>
    <lineage>
        <taxon>Bacteria</taxon>
        <taxon>Pseudomonadati</taxon>
        <taxon>Pseudomonadota</taxon>
        <taxon>Alphaproteobacteria</taxon>
        <taxon>Hyphomicrobiales</taxon>
        <taxon>Rhizobiaceae</taxon>
        <taxon>Rhizobium/Agrobacterium group</taxon>
        <taxon>Pseudorhizobium</taxon>
    </lineage>
</organism>
<name>L0NGJ8_9HYPH</name>
<evidence type="ECO:0000313" key="3">
    <source>
        <dbReference type="Proteomes" id="UP000010792"/>
    </source>
</evidence>
<protein>
    <submittedName>
        <fullName evidence="2">Uncharacterized protein</fullName>
    </submittedName>
</protein>
<dbReference type="EMBL" id="FO082820">
    <property type="protein sequence ID" value="CCF19956.1"/>
    <property type="molecule type" value="Genomic_DNA"/>
</dbReference>
<dbReference type="STRING" id="1125847.NT26_2232"/>
<accession>L0NGJ8</accession>
<dbReference type="KEGG" id="rht:NT26_2232"/>
<evidence type="ECO:0000313" key="2">
    <source>
        <dbReference type="EMBL" id="CCF19956.1"/>
    </source>
</evidence>
<proteinExistence type="predicted"/>
<feature type="region of interest" description="Disordered" evidence="1">
    <location>
        <begin position="1"/>
        <end position="31"/>
    </location>
</feature>
<evidence type="ECO:0000256" key="1">
    <source>
        <dbReference type="SAM" id="MobiDB-lite"/>
    </source>
</evidence>
<dbReference type="Proteomes" id="UP000010792">
    <property type="component" value="Chromosome"/>
</dbReference>
<keyword evidence="3" id="KW-1185">Reference proteome</keyword>
<dbReference type="AlphaFoldDB" id="L0NGJ8"/>